<dbReference type="GO" id="GO:0042813">
    <property type="term" value="F:Wnt receptor activity"/>
    <property type="evidence" value="ECO:0007669"/>
    <property type="project" value="TreeGrafter"/>
</dbReference>
<feature type="non-terminal residue" evidence="13">
    <location>
        <position position="1"/>
    </location>
</feature>
<dbReference type="GO" id="GO:0035567">
    <property type="term" value="P:non-canonical Wnt signaling pathway"/>
    <property type="evidence" value="ECO:0007669"/>
    <property type="project" value="TreeGrafter"/>
</dbReference>
<feature type="transmembrane region" description="Helical" evidence="10">
    <location>
        <begin position="468"/>
        <end position="488"/>
    </location>
</feature>
<comment type="caution">
    <text evidence="9">Lacks conserved residue(s) required for the propagation of feature annotation.</text>
</comment>
<comment type="subcellular location">
    <subcellularLocation>
        <location evidence="1">Membrane</location>
        <topology evidence="1">Multi-pass membrane protein</topology>
    </subcellularLocation>
</comment>
<organism evidence="13">
    <name type="scientific">Hofstenia miamia</name>
    <name type="common">Three-banded panther worm</name>
    <dbReference type="NCBI Taxonomy" id="442651"/>
    <lineage>
        <taxon>Eukaryota</taxon>
        <taxon>Metazoa</taxon>
        <taxon>Xenacoelomorpha</taxon>
        <taxon>Acoelomorpha</taxon>
        <taxon>Acoela</taxon>
        <taxon>Hofsteniidae</taxon>
        <taxon>Hofstenia</taxon>
    </lineage>
</organism>
<feature type="transmembrane region" description="Helical" evidence="10">
    <location>
        <begin position="423"/>
        <end position="448"/>
    </location>
</feature>
<sequence length="603" mass="68353">IMPRTSSVAKQHFTLVKCYLTWTARLCLLQFNYLAFQNSAMVLFALLLLHLIILPTAARECTPMAETNIFKRPNFCKPFLPYSDTISTNIFGPPSEEVKLRLLDTYKNIPCKNIAKFVICTLFYPACFPNFEQQVLYPCIENCQEAVAHCSPTLIKLGYAWPEELKCEKHNLKSNATKHTSLIDGEQLCLNMPEAFRNNDPLPTPAPPEPPKPGCPKPIRTHAGLGYNFRNVKNCGKPCDLQLEKSYYDFLHYWIGAWSGLCCIATIITVATFLLDMDRFRYPERPIIFIAGCYILISACYLLGFIFGNKHSCSSSDNLYQNHTLKVVIHGEKHVACTLMFVALYFFTMASNIWWVVLSITWFLSAGLKWGHEAIEAKSMMFHAFAWAVPSVQTIAVVFVGAIDGDELSGTCYTGLSNPVHMQLFVLIPTAAYLAIGVFFLLAGFVALCKIRTIIKDSGTKTKKLEMLMIRIGIFSIFYLIPACGLLACHMYELRYRDKINDSWFSKICGTNLALKRSEECVPVQIDESFTAPNFNVLLARYFTSLVVGITSGFWIWSHKTIIAWHNALIRVFCCQNPARFEENHAQNMHKLKHPPMMTPAYV</sequence>
<dbReference type="InterPro" id="IPR017981">
    <property type="entry name" value="GPCR_2-like_7TM"/>
</dbReference>
<feature type="transmembrane region" description="Helical" evidence="10">
    <location>
        <begin position="353"/>
        <end position="372"/>
    </location>
</feature>
<dbReference type="InterPro" id="IPR020067">
    <property type="entry name" value="Frizzled_dom"/>
</dbReference>
<feature type="transmembrane region" description="Helical" evidence="10">
    <location>
        <begin position="539"/>
        <end position="557"/>
    </location>
</feature>
<keyword evidence="8" id="KW-0675">Receptor</keyword>
<dbReference type="InterPro" id="IPR015526">
    <property type="entry name" value="Frizzled/SFRP"/>
</dbReference>
<dbReference type="Gene3D" id="1.20.1070.10">
    <property type="entry name" value="Rhodopsin 7-helix transmembrane proteins"/>
    <property type="match status" value="1"/>
</dbReference>
<keyword evidence="7 9" id="KW-1015">Disulfide bond</keyword>
<keyword evidence="6 10" id="KW-0472">Membrane</keyword>
<evidence type="ECO:0000256" key="2">
    <source>
        <dbReference type="ARBA" id="ARBA00008077"/>
    </source>
</evidence>
<dbReference type="PRINTS" id="PR00489">
    <property type="entry name" value="FRIZZLED"/>
</dbReference>
<dbReference type="PANTHER" id="PTHR11309:SF47">
    <property type="entry name" value="FRIZZLED"/>
    <property type="match status" value="1"/>
</dbReference>
<feature type="domain" description="FZ" evidence="11">
    <location>
        <begin position="56"/>
        <end position="192"/>
    </location>
</feature>
<evidence type="ECO:0000256" key="10">
    <source>
        <dbReference type="SAM" id="Phobius"/>
    </source>
</evidence>
<evidence type="ECO:0000256" key="3">
    <source>
        <dbReference type="ARBA" id="ARBA00022473"/>
    </source>
</evidence>
<dbReference type="Pfam" id="PF01534">
    <property type="entry name" value="Frizzled"/>
    <property type="match status" value="1"/>
</dbReference>
<dbReference type="GO" id="GO:0005886">
    <property type="term" value="C:plasma membrane"/>
    <property type="evidence" value="ECO:0007669"/>
    <property type="project" value="TreeGrafter"/>
</dbReference>
<evidence type="ECO:0000256" key="7">
    <source>
        <dbReference type="ARBA" id="ARBA00023157"/>
    </source>
</evidence>
<dbReference type="SMART" id="SM00063">
    <property type="entry name" value="FRI"/>
    <property type="match status" value="1"/>
</dbReference>
<evidence type="ECO:0000256" key="1">
    <source>
        <dbReference type="ARBA" id="ARBA00004141"/>
    </source>
</evidence>
<evidence type="ECO:0000259" key="11">
    <source>
        <dbReference type="PROSITE" id="PS50038"/>
    </source>
</evidence>
<keyword evidence="3" id="KW-0217">Developmental protein</keyword>
<evidence type="ECO:0000256" key="4">
    <source>
        <dbReference type="ARBA" id="ARBA00022692"/>
    </source>
</evidence>
<dbReference type="AlphaFoldDB" id="A0A068CRI9"/>
<feature type="disulfide bond" evidence="9">
    <location>
        <begin position="143"/>
        <end position="167"/>
    </location>
</feature>
<evidence type="ECO:0000313" key="13">
    <source>
        <dbReference type="EMBL" id="AID23637.1"/>
    </source>
</evidence>
<evidence type="ECO:0000259" key="12">
    <source>
        <dbReference type="PROSITE" id="PS50261"/>
    </source>
</evidence>
<dbReference type="PANTHER" id="PTHR11309">
    <property type="entry name" value="FRIZZLED"/>
    <property type="match status" value="1"/>
</dbReference>
<keyword evidence="5 10" id="KW-1133">Transmembrane helix</keyword>
<comment type="similarity">
    <text evidence="2">Belongs to the G-protein coupled receptor Fz/Smo family.</text>
</comment>
<protein>
    <submittedName>
        <fullName evidence="13">Frizzled-5</fullName>
    </submittedName>
</protein>
<dbReference type="InterPro" id="IPR036790">
    <property type="entry name" value="Frizzled_dom_sf"/>
</dbReference>
<dbReference type="PROSITE" id="PS50038">
    <property type="entry name" value="FZ"/>
    <property type="match status" value="1"/>
</dbReference>
<keyword evidence="4 10" id="KW-0812">Transmembrane</keyword>
<feature type="domain" description="G-protein coupled receptors family 2 profile 2" evidence="12">
    <location>
        <begin position="249"/>
        <end position="564"/>
    </location>
</feature>
<dbReference type="SUPFAM" id="SSF63501">
    <property type="entry name" value="Frizzled cysteine-rich domain"/>
    <property type="match status" value="1"/>
</dbReference>
<proteinExistence type="evidence at transcript level"/>
<dbReference type="PROSITE" id="PS50261">
    <property type="entry name" value="G_PROTEIN_RECEP_F2_4"/>
    <property type="match status" value="1"/>
</dbReference>
<feature type="transmembrane region" description="Helical" evidence="10">
    <location>
        <begin position="287"/>
        <end position="307"/>
    </location>
</feature>
<dbReference type="EMBL" id="KJ658715">
    <property type="protein sequence ID" value="AID23637.1"/>
    <property type="molecule type" value="mRNA"/>
</dbReference>
<feature type="transmembrane region" description="Helical" evidence="10">
    <location>
        <begin position="251"/>
        <end position="275"/>
    </location>
</feature>
<reference evidence="13" key="1">
    <citation type="journal article" date="2014" name="Curr. Biol.">
        <title>Whole-body acoel regeneration is controlled by wnt and bmp-admp signaling.</title>
        <authorList>
            <person name="Srivastava M."/>
            <person name="Mazza-Curll K.L."/>
            <person name="van Wolfswinkel J.C."/>
            <person name="Reddien P.W."/>
        </authorList>
    </citation>
    <scope>NUCLEOTIDE SEQUENCE</scope>
</reference>
<evidence type="ECO:0000256" key="6">
    <source>
        <dbReference type="ARBA" id="ARBA00023136"/>
    </source>
</evidence>
<feature type="transmembrane region" description="Helical" evidence="10">
    <location>
        <begin position="384"/>
        <end position="403"/>
    </location>
</feature>
<name>A0A068CRI9_HOFMI</name>
<dbReference type="GO" id="GO:0060070">
    <property type="term" value="P:canonical Wnt signaling pathway"/>
    <property type="evidence" value="ECO:0007669"/>
    <property type="project" value="TreeGrafter"/>
</dbReference>
<dbReference type="SMART" id="SM01330">
    <property type="entry name" value="Frizzled"/>
    <property type="match status" value="1"/>
</dbReference>
<evidence type="ECO:0000256" key="8">
    <source>
        <dbReference type="ARBA" id="ARBA00023170"/>
    </source>
</evidence>
<feature type="transmembrane region" description="Helical" evidence="10">
    <location>
        <begin position="35"/>
        <end position="54"/>
    </location>
</feature>
<dbReference type="Gene3D" id="1.10.2000.10">
    <property type="entry name" value="Frizzled cysteine-rich domain"/>
    <property type="match status" value="1"/>
</dbReference>
<evidence type="ECO:0000256" key="5">
    <source>
        <dbReference type="ARBA" id="ARBA00022989"/>
    </source>
</evidence>
<evidence type="ECO:0000256" key="9">
    <source>
        <dbReference type="PROSITE-ProRule" id="PRU00090"/>
    </source>
</evidence>
<dbReference type="GO" id="GO:0017147">
    <property type="term" value="F:Wnt-protein binding"/>
    <property type="evidence" value="ECO:0007669"/>
    <property type="project" value="TreeGrafter"/>
</dbReference>
<dbReference type="InterPro" id="IPR000539">
    <property type="entry name" value="Frizzled/Smoothened_7TM"/>
</dbReference>
<accession>A0A068CRI9</accession>
<dbReference type="Pfam" id="PF01392">
    <property type="entry name" value="Fz"/>
    <property type="match status" value="1"/>
</dbReference>